<dbReference type="RefSeq" id="WP_009525037.1">
    <property type="nucleotide sequence ID" value="NZ_JH414549.1"/>
</dbReference>
<feature type="signal peptide" evidence="1">
    <location>
        <begin position="1"/>
        <end position="23"/>
    </location>
</feature>
<dbReference type="Pfam" id="PF09992">
    <property type="entry name" value="NAGPA"/>
    <property type="match status" value="1"/>
</dbReference>
<proteinExistence type="predicted"/>
<evidence type="ECO:0000259" key="2">
    <source>
        <dbReference type="Pfam" id="PF09992"/>
    </source>
</evidence>
<dbReference type="EMBL" id="AFZE01000057">
    <property type="protein sequence ID" value="EHL10587.1"/>
    <property type="molecule type" value="Genomic_DNA"/>
</dbReference>
<dbReference type="HOGENOM" id="CLU_418425_0_0_9"/>
<dbReference type="InterPro" id="IPR018711">
    <property type="entry name" value="NAGPA"/>
</dbReference>
<accession>G9X345</accession>
<organism evidence="3 4">
    <name type="scientific">Peptoanaerobacter stomatis</name>
    <dbReference type="NCBI Taxonomy" id="796937"/>
    <lineage>
        <taxon>Bacteria</taxon>
        <taxon>Bacillati</taxon>
        <taxon>Bacillota</taxon>
        <taxon>Clostridia</taxon>
        <taxon>Peptostreptococcales</taxon>
        <taxon>Filifactoraceae</taxon>
        <taxon>Peptoanaerobacter</taxon>
    </lineage>
</organism>
<reference evidence="3 4" key="1">
    <citation type="submission" date="2011-08" db="EMBL/GenBank/DDBJ databases">
        <title>The Genome Sequence of Eubacteriaceae bacterium ACC19a.</title>
        <authorList>
            <consortium name="The Broad Institute Genome Sequencing Platform"/>
            <person name="Earl A."/>
            <person name="Ward D."/>
            <person name="Feldgarden M."/>
            <person name="Gevers D."/>
            <person name="Sizova M."/>
            <person name="Hazen A."/>
            <person name="Epstein S."/>
            <person name="Young S.K."/>
            <person name="Zeng Q."/>
            <person name="Gargeya S."/>
            <person name="Fitzgerald M."/>
            <person name="Haas B."/>
            <person name="Abouelleil A."/>
            <person name="Alvarado L."/>
            <person name="Arachchi H.M."/>
            <person name="Berlin A."/>
            <person name="Brown A."/>
            <person name="Chapman S.B."/>
            <person name="Chen Z."/>
            <person name="Dunbar C."/>
            <person name="Freedman E."/>
            <person name="Gearin G."/>
            <person name="Gellesch M."/>
            <person name="Goldberg J."/>
            <person name="Griggs A."/>
            <person name="Gujja S."/>
            <person name="Heiman D."/>
            <person name="Howarth C."/>
            <person name="Larson L."/>
            <person name="Lui A."/>
            <person name="MacDonald P.J.P."/>
            <person name="Montmayeur A."/>
            <person name="Murphy C."/>
            <person name="Neiman D."/>
            <person name="Pearson M."/>
            <person name="Priest M."/>
            <person name="Roberts A."/>
            <person name="Saif S."/>
            <person name="Shea T."/>
            <person name="Shenoy N."/>
            <person name="Sisk P."/>
            <person name="Stolte C."/>
            <person name="Sykes S."/>
            <person name="Wortman J."/>
            <person name="Nusbaum C."/>
            <person name="Birren B."/>
        </authorList>
    </citation>
    <scope>NUCLEOTIDE SEQUENCE [LARGE SCALE GENOMIC DNA]</scope>
    <source>
        <strain evidence="3 4">ACC19a</strain>
    </source>
</reference>
<evidence type="ECO:0000313" key="3">
    <source>
        <dbReference type="EMBL" id="EHL10587.1"/>
    </source>
</evidence>
<dbReference type="PANTHER" id="PTHR40446:SF2">
    <property type="entry name" value="N-ACETYLGLUCOSAMINE-1-PHOSPHODIESTER ALPHA-N-ACETYLGLUCOSAMINIDASE"/>
    <property type="match status" value="1"/>
</dbReference>
<dbReference type="Proteomes" id="UP000006437">
    <property type="component" value="Unassembled WGS sequence"/>
</dbReference>
<evidence type="ECO:0000256" key="1">
    <source>
        <dbReference type="SAM" id="SignalP"/>
    </source>
</evidence>
<sequence length="664" mass="73356">MKKKLILLSLTLSLIGGASISNAQIMDQTVYTIPLSSSINLKKVVENYGYGTNEFNIIEADLNDPNNSMDILFNTQGLFKTISIKQVVDSTPNIVAAANTDFFLLQTPTSSIGAMVKNHKVLSSPAESSGKYASMVITDNNKVTFEYLNPNIIIKNITTNKDYTAPTMNKVISNSYRGITVRTSDYAYTTFGKNTSNPNRVEVIVGSDNIVKEIREGKDAVQIPYGGFAIMSFNVDGSELKNNYHVGDQLELTLDILQNRPDIKTIIGGGSVLIKNGQKTPITSSIPGKAQRTAIGITKNNKLIVFTNDGRTQSTLGLDEKDVQNYFYSIGIVDAMIFDGGGSTELYADGKAQNYLYSERKVINAIAIKNEKQTGNVAKVNIVPLKEIIYTGDNVEVIASAQDNNGSKITKYNTPSFTLTTSGFNSQIKDRAITPTTSGKGTINATVQGVTGISEVEVLDSHANDDKYKQNTSEIKKFNVYSNMDDGNDLISQVIKSKMLINSEDAVNNLVIGNNDVYFTSNLRGNSQNINSSVPNKIFENTQVVFLNNTVGLYKNESQLNNLKTALNSEYKNIIIAMQGQSKLFNSFEQNMFDKLVESVAKQKNIYVIYKSNTNDAYKRGNVSYISIVDLKNQNYNDLKNVKYLQIYEDINGNLIYNYKSMFN</sequence>
<dbReference type="AlphaFoldDB" id="G9X345"/>
<dbReference type="PANTHER" id="PTHR40446">
    <property type="entry name" value="N-ACETYLGLUCOSAMINE-1-PHOSPHODIESTER ALPHA-N-ACETYLGLUCOSAMINIDASE"/>
    <property type="match status" value="1"/>
</dbReference>
<gene>
    <name evidence="3" type="ORF">HMPREF9629_00802</name>
</gene>
<comment type="caution">
    <text evidence="3">The sequence shown here is derived from an EMBL/GenBank/DDBJ whole genome shotgun (WGS) entry which is preliminary data.</text>
</comment>
<keyword evidence="1" id="KW-0732">Signal</keyword>
<dbReference type="BioCyc" id="EBAC796937-HMP:GMGH-804-MONOMER"/>
<protein>
    <recommendedName>
        <fullName evidence="2">Phosphodiester glycosidase domain-containing protein</fullName>
    </recommendedName>
</protein>
<dbReference type="PATRIC" id="fig|796937.3.peg.2037"/>
<evidence type="ECO:0000313" key="4">
    <source>
        <dbReference type="Proteomes" id="UP000006437"/>
    </source>
</evidence>
<feature type="chain" id="PRO_5003528274" description="Phosphodiester glycosidase domain-containing protein" evidence="1">
    <location>
        <begin position="24"/>
        <end position="664"/>
    </location>
</feature>
<feature type="domain" description="Phosphodiester glycosidase" evidence="2">
    <location>
        <begin position="235"/>
        <end position="368"/>
    </location>
</feature>
<name>G9X345_9FIRM</name>